<comment type="cofactor">
    <cofactor evidence="1">
        <name>Mg(2+)</name>
        <dbReference type="ChEBI" id="CHEBI:18420"/>
    </cofactor>
    <text evidence="1">Binds 2 magnesium ions per subunit.</text>
</comment>
<evidence type="ECO:0008006" key="4">
    <source>
        <dbReference type="Google" id="ProtNLM"/>
    </source>
</evidence>
<keyword evidence="1" id="KW-0460">Magnesium</keyword>
<comment type="caution">
    <text evidence="2">The sequence shown here is derived from an EMBL/GenBank/DDBJ whole genome shotgun (WGS) entry which is preliminary data.</text>
</comment>
<reference evidence="2 3" key="1">
    <citation type="journal article" date="2024" name="Nat. Commun.">
        <title>Phylogenomics reveals the evolutionary origins of lichenization in chlorophyte algae.</title>
        <authorList>
            <person name="Puginier C."/>
            <person name="Libourel C."/>
            <person name="Otte J."/>
            <person name="Skaloud P."/>
            <person name="Haon M."/>
            <person name="Grisel S."/>
            <person name="Petersen M."/>
            <person name="Berrin J.G."/>
            <person name="Delaux P.M."/>
            <person name="Dal Grande F."/>
            <person name="Keller J."/>
        </authorList>
    </citation>
    <scope>NUCLEOTIDE SEQUENCE [LARGE SCALE GENOMIC DNA]</scope>
    <source>
        <strain evidence="2 3">SAG 2043</strain>
    </source>
</reference>
<evidence type="ECO:0000313" key="3">
    <source>
        <dbReference type="Proteomes" id="UP001489004"/>
    </source>
</evidence>
<accession>A0AAW1R949</accession>
<feature type="binding site" evidence="1">
    <location>
        <position position="243"/>
    </location>
    <ligand>
        <name>Mg(2+)</name>
        <dbReference type="ChEBI" id="CHEBI:18420"/>
        <label>1</label>
    </ligand>
</feature>
<dbReference type="SUPFAM" id="SSF101478">
    <property type="entry name" value="ADP-ribosylglycohydrolase"/>
    <property type="match status" value="1"/>
</dbReference>
<dbReference type="EMBL" id="JALJOR010000001">
    <property type="protein sequence ID" value="KAK9830326.1"/>
    <property type="molecule type" value="Genomic_DNA"/>
</dbReference>
<dbReference type="PANTHER" id="PTHR16222">
    <property type="entry name" value="ADP-RIBOSYLGLYCOHYDROLASE"/>
    <property type="match status" value="1"/>
</dbReference>
<protein>
    <recommendedName>
        <fullName evidence="4">ADP-ribosylglycohydrolase</fullName>
    </recommendedName>
</protein>
<dbReference type="InterPro" id="IPR050792">
    <property type="entry name" value="ADP-ribosylglycohydrolase"/>
</dbReference>
<feature type="binding site" evidence="1">
    <location>
        <position position="240"/>
    </location>
    <ligand>
        <name>Mg(2+)</name>
        <dbReference type="ChEBI" id="CHEBI:18420"/>
        <label>1</label>
    </ligand>
</feature>
<name>A0AAW1R949_9CHLO</name>
<gene>
    <name evidence="2" type="ORF">WJX72_011026</name>
</gene>
<sequence>MGLHWIYDVSEIKRILGRDAEHPEFFKPPSCPFYKYASGSLSPYGDEVRPLLTSMCDAGGLDAAQFTDASYAFFSAYKGRLNHVPKQLVTNIKGGAAWPNAAVQDDQAHGLVKVPVLVARYAGLPELPSKVEEAIRAHQIGTEAVATGLAAAYILERVVALGWSVKESIEWAAQAGHLARHVQSLVADSLSHQNMDVTDAVLRFGQSCHLPGSFQAPLQCALKAESYTDAVRRNILAGGDNCSRSILIGALLAAQNGLEAIPDTWKDKTDSYHELEALVDQLLAQRP</sequence>
<organism evidence="2 3">
    <name type="scientific">[Myrmecia] bisecta</name>
    <dbReference type="NCBI Taxonomy" id="41462"/>
    <lineage>
        <taxon>Eukaryota</taxon>
        <taxon>Viridiplantae</taxon>
        <taxon>Chlorophyta</taxon>
        <taxon>core chlorophytes</taxon>
        <taxon>Trebouxiophyceae</taxon>
        <taxon>Trebouxiales</taxon>
        <taxon>Trebouxiaceae</taxon>
        <taxon>Myrmecia</taxon>
    </lineage>
</organism>
<keyword evidence="1" id="KW-0479">Metal-binding</keyword>
<keyword evidence="3" id="KW-1185">Reference proteome</keyword>
<evidence type="ECO:0000256" key="1">
    <source>
        <dbReference type="PIRSR" id="PIRSR605502-1"/>
    </source>
</evidence>
<dbReference type="GO" id="GO:0046872">
    <property type="term" value="F:metal ion binding"/>
    <property type="evidence" value="ECO:0007669"/>
    <property type="project" value="UniProtKB-KW"/>
</dbReference>
<dbReference type="PANTHER" id="PTHR16222:SF17">
    <property type="entry name" value="SELENOPROTEIN J"/>
    <property type="match status" value="1"/>
</dbReference>
<dbReference type="AlphaFoldDB" id="A0AAW1R949"/>
<dbReference type="Pfam" id="PF03747">
    <property type="entry name" value="ADP_ribosyl_GH"/>
    <property type="match status" value="1"/>
</dbReference>
<evidence type="ECO:0000313" key="2">
    <source>
        <dbReference type="EMBL" id="KAK9830326.1"/>
    </source>
</evidence>
<dbReference type="Gene3D" id="1.10.4080.10">
    <property type="entry name" value="ADP-ribosylation/Crystallin J1"/>
    <property type="match status" value="1"/>
</dbReference>
<dbReference type="Proteomes" id="UP001489004">
    <property type="component" value="Unassembled WGS sequence"/>
</dbReference>
<dbReference type="InterPro" id="IPR036705">
    <property type="entry name" value="Ribosyl_crysJ1_sf"/>
</dbReference>
<proteinExistence type="predicted"/>
<dbReference type="InterPro" id="IPR005502">
    <property type="entry name" value="Ribosyl_crysJ1"/>
</dbReference>